<dbReference type="Proteomes" id="UP000071561">
    <property type="component" value="Chromosome"/>
</dbReference>
<dbReference type="PATRIC" id="fig|188932.3.peg.2102"/>
<evidence type="ECO:0000313" key="2">
    <source>
        <dbReference type="Proteomes" id="UP000071561"/>
    </source>
</evidence>
<keyword evidence="2" id="KW-1185">Reference proteome</keyword>
<accession>A0A127VC78</accession>
<dbReference type="EMBL" id="CP014504">
    <property type="protein sequence ID" value="AMP98915.1"/>
    <property type="molecule type" value="Genomic_DNA"/>
</dbReference>
<gene>
    <name evidence="1" type="ORF">AY601_2009</name>
</gene>
<dbReference type="AlphaFoldDB" id="A0A127VC78"/>
<name>A0A127VC78_9SPHI</name>
<proteinExistence type="predicted"/>
<evidence type="ECO:0000313" key="1">
    <source>
        <dbReference type="EMBL" id="AMP98915.1"/>
    </source>
</evidence>
<dbReference type="KEGG" id="pcm:AY601_2009"/>
<reference evidence="1 2" key="1">
    <citation type="submission" date="2016-03" db="EMBL/GenBank/DDBJ databases">
        <title>Complete genome sequence of Pedobacter cryoconitis PAMC 27485.</title>
        <authorList>
            <person name="Lee J."/>
            <person name="Kim O.-S."/>
        </authorList>
    </citation>
    <scope>NUCLEOTIDE SEQUENCE [LARGE SCALE GENOMIC DNA]</scope>
    <source>
        <strain evidence="1 2">PAMC 27485</strain>
    </source>
</reference>
<sequence length="58" mass="6672">MNSENLKWLVDFPDKITPNSTDGESFLCTKKVMTMNFSASFSTGPGMMNPWLYKWMKS</sequence>
<protein>
    <submittedName>
        <fullName evidence="1">Uncharacterized protein</fullName>
    </submittedName>
</protein>
<organism evidence="1 2">
    <name type="scientific">Pedobacter cryoconitis</name>
    <dbReference type="NCBI Taxonomy" id="188932"/>
    <lineage>
        <taxon>Bacteria</taxon>
        <taxon>Pseudomonadati</taxon>
        <taxon>Bacteroidota</taxon>
        <taxon>Sphingobacteriia</taxon>
        <taxon>Sphingobacteriales</taxon>
        <taxon>Sphingobacteriaceae</taxon>
        <taxon>Pedobacter</taxon>
    </lineage>
</organism>